<evidence type="ECO:0000313" key="3">
    <source>
        <dbReference type="Proteomes" id="UP000085678"/>
    </source>
</evidence>
<dbReference type="Pfam" id="PF13918">
    <property type="entry name" value="PLDc_3"/>
    <property type="match status" value="1"/>
</dbReference>
<dbReference type="PANTHER" id="PTHR10185">
    <property type="entry name" value="PHOSPHOLIPASE D - RELATED"/>
    <property type="match status" value="1"/>
</dbReference>
<keyword evidence="3" id="KW-1185">Reference proteome</keyword>
<name>A0A1S3IB16_LINAN</name>
<dbReference type="FunCoup" id="A0A1S3IB16">
    <property type="interactions" value="352"/>
</dbReference>
<dbReference type="RefSeq" id="XP_013395460.1">
    <property type="nucleotide sequence ID" value="XM_013540006.1"/>
</dbReference>
<dbReference type="AlphaFoldDB" id="A0A1S3IB16"/>
<dbReference type="OMA" id="WTHFIPN"/>
<dbReference type="InParanoid" id="A0A1S3IB16"/>
<dbReference type="Gene3D" id="3.30.870.10">
    <property type="entry name" value="Endonuclease Chain A"/>
    <property type="match status" value="2"/>
</dbReference>
<dbReference type="KEGG" id="lak:106162658"/>
<dbReference type="InterPro" id="IPR032803">
    <property type="entry name" value="PLDc_3"/>
</dbReference>
<evidence type="ECO:0000259" key="2">
    <source>
        <dbReference type="PROSITE" id="PS50035"/>
    </source>
</evidence>
<evidence type="ECO:0000256" key="1">
    <source>
        <dbReference type="ARBA" id="ARBA00008664"/>
    </source>
</evidence>
<protein>
    <submittedName>
        <fullName evidence="4">Phospholipase D3</fullName>
    </submittedName>
</protein>
<dbReference type="InterPro" id="IPR001736">
    <property type="entry name" value="PLipase_D/transphosphatidylase"/>
</dbReference>
<feature type="domain" description="PLD phosphodiesterase" evidence="2">
    <location>
        <begin position="163"/>
        <end position="190"/>
    </location>
</feature>
<accession>A0A1S3IB16</accession>
<dbReference type="CDD" id="cd09106">
    <property type="entry name" value="PLDc_vPLD3_4_5_like_1"/>
    <property type="match status" value="1"/>
</dbReference>
<organism evidence="3 4">
    <name type="scientific">Lingula anatina</name>
    <name type="common">Brachiopod</name>
    <name type="synonym">Lingula unguis</name>
    <dbReference type="NCBI Taxonomy" id="7574"/>
    <lineage>
        <taxon>Eukaryota</taxon>
        <taxon>Metazoa</taxon>
        <taxon>Spiralia</taxon>
        <taxon>Lophotrochozoa</taxon>
        <taxon>Brachiopoda</taxon>
        <taxon>Linguliformea</taxon>
        <taxon>Lingulata</taxon>
        <taxon>Lingulida</taxon>
        <taxon>Linguloidea</taxon>
        <taxon>Lingulidae</taxon>
        <taxon>Lingula</taxon>
    </lineage>
</organism>
<sequence>MDNYKLNIAVLLLAVVTTASVFSAFLVIYRHSPSASVNHTCNDPCRFSLIETIPENLTYNGTSLNHPSIYESWMELISAANESIDIGAFYFTLQGKDVMENPDPSAINGDTVFNGLKDALTKRKLKVRIVQSKPTGVSQGNDTAVLGQLGADVRSIDFPKLVGAGILHTKLWVIDNKHFYVGSANLDWRSLAQVKELGTVTYDCPCLAADIAKIFEAYWAMSAPDAEIPSPWPDNYDTIYNNRTPAEVKLNGKDQAMVYLSSSPPQFCPASRTTDIDAILDIINKPQKFIYIAVMDYFPTTLYLHPNRAWFVIDNALRIAAYERNVEVRVLGSWWNHTQHSMPYFLESLKLYSRHIQVKLFKVPASVKQAKIPYSRVNHNKYMVTENVAYIGTSNWSGDYFIDTGGIGFIVNQTSNSANSSIPQQLKAIFDRDWNSSYSHPVTDHMKI</sequence>
<dbReference type="GeneID" id="106162658"/>
<comment type="similarity">
    <text evidence="1">Belongs to the phospholipase D family.</text>
</comment>
<proteinExistence type="inferred from homology"/>
<dbReference type="SUPFAM" id="SSF56024">
    <property type="entry name" value="Phospholipase D/nuclease"/>
    <property type="match status" value="2"/>
</dbReference>
<evidence type="ECO:0000313" key="4">
    <source>
        <dbReference type="RefSeq" id="XP_013395460.1"/>
    </source>
</evidence>
<gene>
    <name evidence="4" type="primary">LOC106162658</name>
</gene>
<dbReference type="InterPro" id="IPR050874">
    <property type="entry name" value="Diverse_PLD-related"/>
</dbReference>
<dbReference type="Proteomes" id="UP000085678">
    <property type="component" value="Unplaced"/>
</dbReference>
<dbReference type="PROSITE" id="PS50035">
    <property type="entry name" value="PLD"/>
    <property type="match status" value="2"/>
</dbReference>
<dbReference type="STRING" id="7574.A0A1S3IB16"/>
<reference evidence="4" key="1">
    <citation type="submission" date="2025-08" db="UniProtKB">
        <authorList>
            <consortium name="RefSeq"/>
        </authorList>
    </citation>
    <scope>IDENTIFICATION</scope>
    <source>
        <tissue evidence="4">Gonads</tissue>
    </source>
</reference>
<dbReference type="OrthoDB" id="1923775at2759"/>
<dbReference type="SMART" id="SM00155">
    <property type="entry name" value="PLDc"/>
    <property type="match status" value="2"/>
</dbReference>
<feature type="domain" description="PLD phosphodiesterase" evidence="2">
    <location>
        <begin position="374"/>
        <end position="400"/>
    </location>
</feature>
<dbReference type="PANTHER" id="PTHR10185:SF17">
    <property type="entry name" value="GM01519P-RELATED"/>
    <property type="match status" value="1"/>
</dbReference>
<dbReference type="GO" id="GO:0003824">
    <property type="term" value="F:catalytic activity"/>
    <property type="evidence" value="ECO:0007669"/>
    <property type="project" value="InterPro"/>
</dbReference>